<proteinExistence type="predicted"/>
<dbReference type="EMBL" id="JAMZDE010000003">
    <property type="protein sequence ID" value="MCP1338632.1"/>
    <property type="molecule type" value="Genomic_DNA"/>
</dbReference>
<evidence type="ECO:0000313" key="1">
    <source>
        <dbReference type="EMBL" id="MCP1338632.1"/>
    </source>
</evidence>
<dbReference type="AlphaFoldDB" id="A0A9X2FSV6"/>
<evidence type="ECO:0000313" key="2">
    <source>
        <dbReference type="Proteomes" id="UP001139474"/>
    </source>
</evidence>
<dbReference type="PANTHER" id="PTHR32305">
    <property type="match status" value="1"/>
</dbReference>
<gene>
    <name evidence="1" type="ORF">NJR55_03410</name>
</gene>
<keyword evidence="2" id="KW-1185">Reference proteome</keyword>
<reference evidence="1" key="1">
    <citation type="submission" date="2022-06" db="EMBL/GenBank/DDBJ databases">
        <title>Idiomarina rhizosphaerae M1R2S28.</title>
        <authorList>
            <person name="Sun J.-Q."/>
            <person name="Li L.-F."/>
        </authorList>
    </citation>
    <scope>NUCLEOTIDE SEQUENCE</scope>
    <source>
        <strain evidence="1">M1R2S28</strain>
    </source>
</reference>
<accession>A0A9X2FSV6</accession>
<sequence length="204" mass="21420">MYMQARYYDPVIGRFYSNDPKGTASFLSEGKIQGFNRYAYAANNPYKYVDPDGRDYEETFLSLKVPFVGAVDVGTVGFKPNASGQGNTTSGLFVRFSTSASNVDSDVTKGVIKQKGAIAGLTFGKGAGSNTDQNFDDPSASLDVGVGVGTVSIGDASSSESSATVEIGPSLGADATVSKSFTLTGNDVKQAAQEVKSKIEELIR</sequence>
<dbReference type="InterPro" id="IPR022385">
    <property type="entry name" value="Rhs_assc_core"/>
</dbReference>
<dbReference type="NCBIfam" id="TIGR03696">
    <property type="entry name" value="Rhs_assc_core"/>
    <property type="match status" value="1"/>
</dbReference>
<dbReference type="Gene3D" id="2.180.10.10">
    <property type="entry name" value="RHS repeat-associated core"/>
    <property type="match status" value="1"/>
</dbReference>
<dbReference type="RefSeq" id="WP_253617854.1">
    <property type="nucleotide sequence ID" value="NZ_JAMZDE010000003.1"/>
</dbReference>
<organism evidence="1 2">
    <name type="scientific">Idiomarina rhizosphaerae</name>
    <dbReference type="NCBI Taxonomy" id="2961572"/>
    <lineage>
        <taxon>Bacteria</taxon>
        <taxon>Pseudomonadati</taxon>
        <taxon>Pseudomonadota</taxon>
        <taxon>Gammaproteobacteria</taxon>
        <taxon>Alteromonadales</taxon>
        <taxon>Idiomarinaceae</taxon>
        <taxon>Idiomarina</taxon>
    </lineage>
</organism>
<dbReference type="Proteomes" id="UP001139474">
    <property type="component" value="Unassembled WGS sequence"/>
</dbReference>
<protein>
    <submittedName>
        <fullName evidence="1">RHS repeat-associated core domain-containing protein</fullName>
    </submittedName>
</protein>
<dbReference type="InterPro" id="IPR050708">
    <property type="entry name" value="T6SS_VgrG/RHS"/>
</dbReference>
<dbReference type="PANTHER" id="PTHR32305:SF15">
    <property type="entry name" value="PROTEIN RHSA-RELATED"/>
    <property type="match status" value="1"/>
</dbReference>
<comment type="caution">
    <text evidence="1">The sequence shown here is derived from an EMBL/GenBank/DDBJ whole genome shotgun (WGS) entry which is preliminary data.</text>
</comment>
<name>A0A9X2FSV6_9GAMM</name>